<evidence type="ECO:0000313" key="2">
    <source>
        <dbReference type="Proteomes" id="UP001055811"/>
    </source>
</evidence>
<keyword evidence="2" id="KW-1185">Reference proteome</keyword>
<gene>
    <name evidence="1" type="ORF">L2E82_07426</name>
</gene>
<proteinExistence type="predicted"/>
<name>A0ACB9G5E6_CICIN</name>
<evidence type="ECO:0000313" key="1">
    <source>
        <dbReference type="EMBL" id="KAI3778256.1"/>
    </source>
</evidence>
<dbReference type="Proteomes" id="UP001055811">
    <property type="component" value="Linkage Group LG02"/>
</dbReference>
<protein>
    <submittedName>
        <fullName evidence="1">Uncharacterized protein</fullName>
    </submittedName>
</protein>
<reference evidence="2" key="1">
    <citation type="journal article" date="2022" name="Mol. Ecol. Resour.">
        <title>The genomes of chicory, endive, great burdock and yacon provide insights into Asteraceae palaeo-polyploidization history and plant inulin production.</title>
        <authorList>
            <person name="Fan W."/>
            <person name="Wang S."/>
            <person name="Wang H."/>
            <person name="Wang A."/>
            <person name="Jiang F."/>
            <person name="Liu H."/>
            <person name="Zhao H."/>
            <person name="Xu D."/>
            <person name="Zhang Y."/>
        </authorList>
    </citation>
    <scope>NUCLEOTIDE SEQUENCE [LARGE SCALE GENOMIC DNA]</scope>
    <source>
        <strain evidence="2">cv. Punajuju</strain>
    </source>
</reference>
<accession>A0ACB9G5E6</accession>
<comment type="caution">
    <text evidence="1">The sequence shown here is derived from an EMBL/GenBank/DDBJ whole genome shotgun (WGS) entry which is preliminary data.</text>
</comment>
<dbReference type="EMBL" id="CM042010">
    <property type="protein sequence ID" value="KAI3778256.1"/>
    <property type="molecule type" value="Genomic_DNA"/>
</dbReference>
<sequence length="278" mass="30879">MKKGEPGFRISSSVSAYDEAMDALSSLITKKCRADKMVVDHRYELMFDYVKILELEEPISKMKIIHVAGTKGKGSRCVYTEAILRNCGFHTGPFTSPHLIDVRERFRLNGKNAVIYSNAVFILLPCFTCFQNICSRVDVAIMEVGLGGRIDATNMVQTPIVCGITPLGYDHTKVLGNILGAIAGEKAGIFKKGVPAFTVSQPEEAMEVLNKKALIRKLPNWMTHHHVKHHVALQDRSPGNRILRSDYGAHSPESMEVCANWFSIANKEDNSLKESSQV</sequence>
<organism evidence="1 2">
    <name type="scientific">Cichorium intybus</name>
    <name type="common">Chicory</name>
    <dbReference type="NCBI Taxonomy" id="13427"/>
    <lineage>
        <taxon>Eukaryota</taxon>
        <taxon>Viridiplantae</taxon>
        <taxon>Streptophyta</taxon>
        <taxon>Embryophyta</taxon>
        <taxon>Tracheophyta</taxon>
        <taxon>Spermatophyta</taxon>
        <taxon>Magnoliopsida</taxon>
        <taxon>eudicotyledons</taxon>
        <taxon>Gunneridae</taxon>
        <taxon>Pentapetalae</taxon>
        <taxon>asterids</taxon>
        <taxon>campanulids</taxon>
        <taxon>Asterales</taxon>
        <taxon>Asteraceae</taxon>
        <taxon>Cichorioideae</taxon>
        <taxon>Cichorieae</taxon>
        <taxon>Cichoriinae</taxon>
        <taxon>Cichorium</taxon>
    </lineage>
</organism>
<reference evidence="1 2" key="2">
    <citation type="journal article" date="2022" name="Mol. Ecol. Resour.">
        <title>The genomes of chicory, endive, great burdock and yacon provide insights into Asteraceae paleo-polyploidization history and plant inulin production.</title>
        <authorList>
            <person name="Fan W."/>
            <person name="Wang S."/>
            <person name="Wang H."/>
            <person name="Wang A."/>
            <person name="Jiang F."/>
            <person name="Liu H."/>
            <person name="Zhao H."/>
            <person name="Xu D."/>
            <person name="Zhang Y."/>
        </authorList>
    </citation>
    <scope>NUCLEOTIDE SEQUENCE [LARGE SCALE GENOMIC DNA]</scope>
    <source>
        <strain evidence="2">cv. Punajuju</strain>
        <tissue evidence="1">Leaves</tissue>
    </source>
</reference>